<comment type="similarity">
    <text evidence="1 6 7">Belongs to the universal ribosomal protein uL23 family.</text>
</comment>
<dbReference type="Pfam" id="PF00276">
    <property type="entry name" value="Ribosomal_L23"/>
    <property type="match status" value="1"/>
</dbReference>
<evidence type="ECO:0000256" key="2">
    <source>
        <dbReference type="ARBA" id="ARBA00022730"/>
    </source>
</evidence>
<dbReference type="EMBL" id="DXHS01000076">
    <property type="protein sequence ID" value="HIW02675.1"/>
    <property type="molecule type" value="Genomic_DNA"/>
</dbReference>
<reference evidence="8" key="1">
    <citation type="journal article" date="2021" name="PeerJ">
        <title>Extensive microbial diversity within the chicken gut microbiome revealed by metagenomics and culture.</title>
        <authorList>
            <person name="Gilroy R."/>
            <person name="Ravi A."/>
            <person name="Getino M."/>
            <person name="Pursley I."/>
            <person name="Horton D.L."/>
            <person name="Alikhan N.F."/>
            <person name="Baker D."/>
            <person name="Gharbi K."/>
            <person name="Hall N."/>
            <person name="Watson M."/>
            <person name="Adriaenssens E.M."/>
            <person name="Foster-Nyarko E."/>
            <person name="Jarju S."/>
            <person name="Secka A."/>
            <person name="Antonio M."/>
            <person name="Oren A."/>
            <person name="Chaudhuri R.R."/>
            <person name="La Ragione R."/>
            <person name="Hildebrand F."/>
            <person name="Pallen M.J."/>
        </authorList>
    </citation>
    <scope>NUCLEOTIDE SEQUENCE</scope>
    <source>
        <strain evidence="8">12435</strain>
    </source>
</reference>
<evidence type="ECO:0000256" key="3">
    <source>
        <dbReference type="ARBA" id="ARBA00022884"/>
    </source>
</evidence>
<dbReference type="InterPro" id="IPR012678">
    <property type="entry name" value="Ribosomal_uL23/eL15/eS24_sf"/>
</dbReference>
<dbReference type="GO" id="GO:0005840">
    <property type="term" value="C:ribosome"/>
    <property type="evidence" value="ECO:0007669"/>
    <property type="project" value="UniProtKB-KW"/>
</dbReference>
<dbReference type="NCBIfam" id="NF004363">
    <property type="entry name" value="PRK05738.2-4"/>
    <property type="match status" value="1"/>
</dbReference>
<organism evidence="8 9">
    <name type="scientific">Candidatus Protoclostridium stercorigallinarum</name>
    <dbReference type="NCBI Taxonomy" id="2838741"/>
    <lineage>
        <taxon>Bacteria</taxon>
        <taxon>Bacillati</taxon>
        <taxon>Bacillota</taxon>
        <taxon>Clostridia</taxon>
        <taxon>Candidatus Protoclostridium</taxon>
    </lineage>
</organism>
<evidence type="ECO:0000256" key="5">
    <source>
        <dbReference type="ARBA" id="ARBA00023274"/>
    </source>
</evidence>
<comment type="function">
    <text evidence="6">One of the early assembly proteins it binds 23S rRNA. One of the proteins that surrounds the polypeptide exit tunnel on the outside of the ribosome. Forms the main docking site for trigger factor binding to the ribosome.</text>
</comment>
<evidence type="ECO:0000313" key="9">
    <source>
        <dbReference type="Proteomes" id="UP000823990"/>
    </source>
</evidence>
<proteinExistence type="inferred from homology"/>
<dbReference type="FunFam" id="3.30.70.330:FF:000001">
    <property type="entry name" value="50S ribosomal protein L23"/>
    <property type="match status" value="1"/>
</dbReference>
<protein>
    <recommendedName>
        <fullName evidence="6">Large ribosomal subunit protein uL23</fullName>
    </recommendedName>
</protein>
<sequence>MNAYDVIIKPVLTEKAYDGIASKKYCFFVRTDATKTDVKLAVEKIFDVEVESVNILNVRGRKKRERGSVGYTSDRKKAYVKLTEKSKTIPFFDSLA</sequence>
<dbReference type="InterPro" id="IPR001014">
    <property type="entry name" value="Ribosomal_uL23_CS"/>
</dbReference>
<dbReference type="GO" id="GO:0006412">
    <property type="term" value="P:translation"/>
    <property type="evidence" value="ECO:0007669"/>
    <property type="project" value="UniProtKB-UniRule"/>
</dbReference>
<evidence type="ECO:0000313" key="8">
    <source>
        <dbReference type="EMBL" id="HIW02675.1"/>
    </source>
</evidence>
<dbReference type="Proteomes" id="UP000823990">
    <property type="component" value="Unassembled WGS sequence"/>
</dbReference>
<comment type="subunit">
    <text evidence="6">Part of the 50S ribosomal subunit. Contacts protein L29, and trigger factor when it is bound to the ribosome.</text>
</comment>
<dbReference type="GO" id="GO:1990904">
    <property type="term" value="C:ribonucleoprotein complex"/>
    <property type="evidence" value="ECO:0007669"/>
    <property type="project" value="UniProtKB-KW"/>
</dbReference>
<accession>A0A9D1TRC8</accession>
<keyword evidence="4 6" id="KW-0689">Ribosomal protein</keyword>
<dbReference type="InterPro" id="IPR012677">
    <property type="entry name" value="Nucleotide-bd_a/b_plait_sf"/>
</dbReference>
<dbReference type="HAMAP" id="MF_01369_B">
    <property type="entry name" value="Ribosomal_uL23_B"/>
    <property type="match status" value="1"/>
</dbReference>
<evidence type="ECO:0000256" key="1">
    <source>
        <dbReference type="ARBA" id="ARBA00006700"/>
    </source>
</evidence>
<reference evidence="8" key="2">
    <citation type="submission" date="2021-04" db="EMBL/GenBank/DDBJ databases">
        <authorList>
            <person name="Gilroy R."/>
        </authorList>
    </citation>
    <scope>NUCLEOTIDE SEQUENCE</scope>
    <source>
        <strain evidence="8">12435</strain>
    </source>
</reference>
<keyword evidence="3 6" id="KW-0694">RNA-binding</keyword>
<dbReference type="AlphaFoldDB" id="A0A9D1TRC8"/>
<dbReference type="PROSITE" id="PS00050">
    <property type="entry name" value="RIBOSOMAL_L23"/>
    <property type="match status" value="1"/>
</dbReference>
<name>A0A9D1TRC8_9FIRM</name>
<dbReference type="GO" id="GO:0019843">
    <property type="term" value="F:rRNA binding"/>
    <property type="evidence" value="ECO:0007669"/>
    <property type="project" value="UniProtKB-UniRule"/>
</dbReference>
<dbReference type="SUPFAM" id="SSF54189">
    <property type="entry name" value="Ribosomal proteins S24e, L23 and L15e"/>
    <property type="match status" value="1"/>
</dbReference>
<gene>
    <name evidence="6 8" type="primary">rplW</name>
    <name evidence="8" type="ORF">H9892_04985</name>
</gene>
<comment type="caution">
    <text evidence="8">The sequence shown here is derived from an EMBL/GenBank/DDBJ whole genome shotgun (WGS) entry which is preliminary data.</text>
</comment>
<dbReference type="InterPro" id="IPR013025">
    <property type="entry name" value="Ribosomal_uL23-like"/>
</dbReference>
<keyword evidence="2 6" id="KW-0699">rRNA-binding</keyword>
<evidence type="ECO:0000256" key="4">
    <source>
        <dbReference type="ARBA" id="ARBA00022980"/>
    </source>
</evidence>
<dbReference type="Gene3D" id="3.30.70.330">
    <property type="match status" value="1"/>
</dbReference>
<evidence type="ECO:0000256" key="6">
    <source>
        <dbReference type="HAMAP-Rule" id="MF_01369"/>
    </source>
</evidence>
<keyword evidence="5 6" id="KW-0687">Ribonucleoprotein</keyword>
<dbReference type="PANTHER" id="PTHR11620">
    <property type="entry name" value="60S RIBOSOMAL PROTEIN L23A"/>
    <property type="match status" value="1"/>
</dbReference>
<dbReference type="GO" id="GO:0003735">
    <property type="term" value="F:structural constituent of ribosome"/>
    <property type="evidence" value="ECO:0007669"/>
    <property type="project" value="InterPro"/>
</dbReference>
<evidence type="ECO:0000256" key="7">
    <source>
        <dbReference type="RuleBase" id="RU003934"/>
    </source>
</evidence>